<dbReference type="PROSITE" id="PS50110">
    <property type="entry name" value="RESPONSE_REGULATORY"/>
    <property type="match status" value="2"/>
</dbReference>
<dbReference type="CDD" id="cd19920">
    <property type="entry name" value="REC_PA4781-like"/>
    <property type="match status" value="1"/>
</dbReference>
<evidence type="ECO:0000256" key="12">
    <source>
        <dbReference type="ARBA" id="ARBA00023012"/>
    </source>
</evidence>
<keyword evidence="16" id="KW-0175">Coiled coil</keyword>
<dbReference type="PANTHER" id="PTHR45339">
    <property type="entry name" value="HYBRID SIGNAL TRANSDUCTION HISTIDINE KINASE J"/>
    <property type="match status" value="1"/>
</dbReference>
<dbReference type="GO" id="GO:0000155">
    <property type="term" value="F:phosphorelay sensor kinase activity"/>
    <property type="evidence" value="ECO:0007669"/>
    <property type="project" value="InterPro"/>
</dbReference>
<dbReference type="Gene3D" id="3.40.50.2300">
    <property type="match status" value="2"/>
</dbReference>
<evidence type="ECO:0000256" key="14">
    <source>
        <dbReference type="ARBA" id="ARBA00074306"/>
    </source>
</evidence>
<dbReference type="EMBL" id="JADEWZ010000034">
    <property type="protein sequence ID" value="MBE9117951.1"/>
    <property type="molecule type" value="Genomic_DNA"/>
</dbReference>
<dbReference type="AlphaFoldDB" id="A0A8J7DYN9"/>
<dbReference type="FunFam" id="3.30.565.10:FF:000010">
    <property type="entry name" value="Sensor histidine kinase RcsC"/>
    <property type="match status" value="1"/>
</dbReference>
<evidence type="ECO:0000256" key="10">
    <source>
        <dbReference type="ARBA" id="ARBA00022840"/>
    </source>
</evidence>
<evidence type="ECO:0000313" key="19">
    <source>
        <dbReference type="EMBL" id="MBE9117951.1"/>
    </source>
</evidence>
<dbReference type="Pfam" id="PF00512">
    <property type="entry name" value="HisKA"/>
    <property type="match status" value="1"/>
</dbReference>
<dbReference type="InterPro" id="IPR005467">
    <property type="entry name" value="His_kinase_dom"/>
</dbReference>
<proteinExistence type="inferred from homology"/>
<comment type="similarity">
    <text evidence="3">In the N-terminal section; belongs to the phytochrome family.</text>
</comment>
<dbReference type="SUPFAM" id="SSF55874">
    <property type="entry name" value="ATPase domain of HSP90 chaperone/DNA topoisomerase II/histidine kinase"/>
    <property type="match status" value="1"/>
</dbReference>
<keyword evidence="20" id="KW-1185">Reference proteome</keyword>
<dbReference type="Pfam" id="PF00072">
    <property type="entry name" value="Response_reg"/>
    <property type="match status" value="2"/>
</dbReference>
<dbReference type="PROSITE" id="PS50109">
    <property type="entry name" value="HIS_KIN"/>
    <property type="match status" value="1"/>
</dbReference>
<evidence type="ECO:0000256" key="4">
    <source>
        <dbReference type="ARBA" id="ARBA00012438"/>
    </source>
</evidence>
<evidence type="ECO:0000256" key="5">
    <source>
        <dbReference type="ARBA" id="ARBA00022553"/>
    </source>
</evidence>
<evidence type="ECO:0000256" key="11">
    <source>
        <dbReference type="ARBA" id="ARBA00022989"/>
    </source>
</evidence>
<dbReference type="GO" id="GO:0005524">
    <property type="term" value="F:ATP binding"/>
    <property type="evidence" value="ECO:0007669"/>
    <property type="project" value="UniProtKB-KW"/>
</dbReference>
<comment type="catalytic activity">
    <reaction evidence="1">
        <text>ATP + protein L-histidine = ADP + protein N-phospho-L-histidine.</text>
        <dbReference type="EC" id="2.7.13.3"/>
    </reaction>
</comment>
<organism evidence="19 20">
    <name type="scientific">Lusitaniella coriacea LEGE 07157</name>
    <dbReference type="NCBI Taxonomy" id="945747"/>
    <lineage>
        <taxon>Bacteria</taxon>
        <taxon>Bacillati</taxon>
        <taxon>Cyanobacteriota</taxon>
        <taxon>Cyanophyceae</taxon>
        <taxon>Spirulinales</taxon>
        <taxon>Lusitaniellaceae</taxon>
        <taxon>Lusitaniella</taxon>
    </lineage>
</organism>
<dbReference type="InterPro" id="IPR003661">
    <property type="entry name" value="HisK_dim/P_dom"/>
</dbReference>
<accession>A0A8J7DYN9</accession>
<dbReference type="SMART" id="SM00448">
    <property type="entry name" value="REC"/>
    <property type="match status" value="2"/>
</dbReference>
<dbReference type="SUPFAM" id="SSF52172">
    <property type="entry name" value="CheY-like"/>
    <property type="match status" value="2"/>
</dbReference>
<keyword evidence="8" id="KW-0547">Nucleotide-binding</keyword>
<dbReference type="FunFam" id="1.10.287.130:FF:000004">
    <property type="entry name" value="Ethylene receptor 1"/>
    <property type="match status" value="1"/>
</dbReference>
<dbReference type="InterPro" id="IPR011006">
    <property type="entry name" value="CheY-like_superfamily"/>
</dbReference>
<dbReference type="RefSeq" id="WP_194031038.1">
    <property type="nucleotide sequence ID" value="NZ_JADEWZ010000034.1"/>
</dbReference>
<feature type="domain" description="Response regulatory" evidence="18">
    <location>
        <begin position="425"/>
        <end position="559"/>
    </location>
</feature>
<dbReference type="InterPro" id="IPR036890">
    <property type="entry name" value="HATPase_C_sf"/>
</dbReference>
<dbReference type="FunFam" id="3.40.50.2300:FF:000146">
    <property type="entry name" value="Putative two-component response regulator SSK1p"/>
    <property type="match status" value="1"/>
</dbReference>
<evidence type="ECO:0000256" key="3">
    <source>
        <dbReference type="ARBA" id="ARBA00006402"/>
    </source>
</evidence>
<evidence type="ECO:0000256" key="8">
    <source>
        <dbReference type="ARBA" id="ARBA00022741"/>
    </source>
</evidence>
<keyword evidence="5 15" id="KW-0597">Phosphoprotein</keyword>
<evidence type="ECO:0000313" key="20">
    <source>
        <dbReference type="Proteomes" id="UP000654482"/>
    </source>
</evidence>
<name>A0A8J7DYN9_9CYAN</name>
<protein>
    <recommendedName>
        <fullName evidence="14">Circadian input-output histidine kinase CikA</fullName>
        <ecNumber evidence="4">2.7.13.3</ecNumber>
    </recommendedName>
</protein>
<dbReference type="GO" id="GO:0016020">
    <property type="term" value="C:membrane"/>
    <property type="evidence" value="ECO:0007669"/>
    <property type="project" value="UniProtKB-SubCell"/>
</dbReference>
<dbReference type="Gene3D" id="3.30.565.10">
    <property type="entry name" value="Histidine kinase-like ATPase, C-terminal domain"/>
    <property type="match status" value="1"/>
</dbReference>
<keyword evidence="11" id="KW-1133">Transmembrane helix</keyword>
<feature type="domain" description="Histidine kinase" evidence="17">
    <location>
        <begin position="178"/>
        <end position="400"/>
    </location>
</feature>
<dbReference type="PANTHER" id="PTHR45339:SF1">
    <property type="entry name" value="HYBRID SIGNAL TRANSDUCTION HISTIDINE KINASE J"/>
    <property type="match status" value="1"/>
</dbReference>
<keyword evidence="7" id="KW-0812">Transmembrane</keyword>
<comment type="subcellular location">
    <subcellularLocation>
        <location evidence="2">Membrane</location>
    </subcellularLocation>
</comment>
<dbReference type="SUPFAM" id="SSF47384">
    <property type="entry name" value="Homodimeric domain of signal transducing histidine kinase"/>
    <property type="match status" value="1"/>
</dbReference>
<evidence type="ECO:0000256" key="15">
    <source>
        <dbReference type="PROSITE-ProRule" id="PRU00169"/>
    </source>
</evidence>
<keyword evidence="10" id="KW-0067">ATP-binding</keyword>
<dbReference type="Proteomes" id="UP000654482">
    <property type="component" value="Unassembled WGS sequence"/>
</dbReference>
<evidence type="ECO:0000256" key="2">
    <source>
        <dbReference type="ARBA" id="ARBA00004370"/>
    </source>
</evidence>
<keyword evidence="13" id="KW-0472">Membrane</keyword>
<dbReference type="CDD" id="cd16922">
    <property type="entry name" value="HATPase_EvgS-ArcB-TorS-like"/>
    <property type="match status" value="1"/>
</dbReference>
<dbReference type="InterPro" id="IPR036097">
    <property type="entry name" value="HisK_dim/P_sf"/>
</dbReference>
<dbReference type="InterPro" id="IPR003594">
    <property type="entry name" value="HATPase_dom"/>
</dbReference>
<evidence type="ECO:0000256" key="9">
    <source>
        <dbReference type="ARBA" id="ARBA00022777"/>
    </source>
</evidence>
<gene>
    <name evidence="19" type="ORF">IQ249_18805</name>
</gene>
<evidence type="ECO:0000256" key="1">
    <source>
        <dbReference type="ARBA" id="ARBA00000085"/>
    </source>
</evidence>
<dbReference type="Pfam" id="PF02518">
    <property type="entry name" value="HATPase_c"/>
    <property type="match status" value="1"/>
</dbReference>
<reference evidence="19" key="1">
    <citation type="submission" date="2020-10" db="EMBL/GenBank/DDBJ databases">
        <authorList>
            <person name="Castelo-Branco R."/>
            <person name="Eusebio N."/>
            <person name="Adriana R."/>
            <person name="Vieira A."/>
            <person name="Brugerolle De Fraissinette N."/>
            <person name="Rezende De Castro R."/>
            <person name="Schneider M.P."/>
            <person name="Vasconcelos V."/>
            <person name="Leao P.N."/>
        </authorList>
    </citation>
    <scope>NUCLEOTIDE SEQUENCE</scope>
    <source>
        <strain evidence="19">LEGE 07157</strain>
    </source>
</reference>
<feature type="coiled-coil region" evidence="16">
    <location>
        <begin position="130"/>
        <end position="164"/>
    </location>
</feature>
<keyword evidence="12" id="KW-0902">Two-component regulatory system</keyword>
<evidence type="ECO:0000256" key="6">
    <source>
        <dbReference type="ARBA" id="ARBA00022679"/>
    </source>
</evidence>
<dbReference type="Gene3D" id="6.10.250.690">
    <property type="match status" value="1"/>
</dbReference>
<evidence type="ECO:0000256" key="7">
    <source>
        <dbReference type="ARBA" id="ARBA00022692"/>
    </source>
</evidence>
<keyword evidence="9" id="KW-0418">Kinase</keyword>
<dbReference type="CDD" id="cd17546">
    <property type="entry name" value="REC_hyHK_CKI1_RcsC-like"/>
    <property type="match status" value="1"/>
</dbReference>
<dbReference type="Gene3D" id="1.10.287.130">
    <property type="match status" value="1"/>
</dbReference>
<dbReference type="SMART" id="SM00387">
    <property type="entry name" value="HATPase_c"/>
    <property type="match status" value="1"/>
</dbReference>
<evidence type="ECO:0000259" key="18">
    <source>
        <dbReference type="PROSITE" id="PS50110"/>
    </source>
</evidence>
<keyword evidence="6" id="KW-0808">Transferase</keyword>
<dbReference type="PRINTS" id="PR00344">
    <property type="entry name" value="BCTRLSENSOR"/>
</dbReference>
<evidence type="ECO:0000256" key="16">
    <source>
        <dbReference type="SAM" id="Coils"/>
    </source>
</evidence>
<evidence type="ECO:0000259" key="17">
    <source>
        <dbReference type="PROSITE" id="PS50109"/>
    </source>
</evidence>
<dbReference type="InterPro" id="IPR004358">
    <property type="entry name" value="Sig_transdc_His_kin-like_C"/>
</dbReference>
<dbReference type="InterPro" id="IPR001789">
    <property type="entry name" value="Sig_transdc_resp-reg_receiver"/>
</dbReference>
<comment type="caution">
    <text evidence="19">The sequence shown here is derived from an EMBL/GenBank/DDBJ whole genome shotgun (WGS) entry which is preliminary data.</text>
</comment>
<dbReference type="EC" id="2.7.13.3" evidence="4"/>
<dbReference type="SMART" id="SM00388">
    <property type="entry name" value="HisKA"/>
    <property type="match status" value="1"/>
</dbReference>
<feature type="domain" description="Response regulatory" evidence="18">
    <location>
        <begin position="12"/>
        <end position="128"/>
    </location>
</feature>
<sequence>MKRHQDDINKRNILIVDDTLESLQLLVNTLTEQGYRVRGASKSRMALKAANLYPPDLILLDIIMPEMDGYQVCKHLKSDPKTQEIPIIFISALDEVFDKVKGFELGGADYITKPFQIEEVLARIEHQLIIQSLQQQLLKKQLQLQQQNQQLQQEIEERIKAESAAKAATQAKSRFLANMSHELRTPLNAILGFTQVMQRDSRTILDHQQYLRIIQRSGEHLLELIDDVLDFSKIEAGLIVLNENSFNLYRFLDQLEEMLQVKAEQKNLLLTFKVAPDVPQFIETDEQKLRSVLINLLGNALKFTVAGYVQLEVELRSEKNSDKSYLHFAVRDTGEGIDRSEQANLFKAFVQTTSGIKSSEGTGLGLAISQKFVQLMGGEIAVESVVAEGTTFEFAIAVKPGQSPPTVSQGDRRVVALESGQPSYRILVVDDLEENQLLLAKLLEPVGFEVQAASNGKEAIALWQHWQPHLIFMDTRMPVLDGIEAIRQIRAKEQERKIGDWRASSPGQTAGKDAPVTIVTLTASAFEERRGEILAAGSNDFVRKPFNETIIFEKICEFLGARYNYESLPPQWADNNRGLKSITERSSTVWQDQLTQMPLEWMTKLERAANQVNENLILQLIEEIPSDKMPLADALKALVYDFRLDVILRLIEERTKSPMDGIGTEEG</sequence>
<feature type="modified residue" description="4-aspartylphosphate" evidence="15">
    <location>
        <position position="474"/>
    </location>
</feature>
<evidence type="ECO:0000256" key="13">
    <source>
        <dbReference type="ARBA" id="ARBA00023136"/>
    </source>
</evidence>
<dbReference type="CDD" id="cd00082">
    <property type="entry name" value="HisKA"/>
    <property type="match status" value="1"/>
</dbReference>
<feature type="modified residue" description="4-aspartylphosphate" evidence="15">
    <location>
        <position position="61"/>
    </location>
</feature>